<dbReference type="InParanoid" id="M9SBZ0"/>
<dbReference type="InterPro" id="IPR036196">
    <property type="entry name" value="Ptyr_pPase_sf"/>
</dbReference>
<comment type="similarity">
    <text evidence="1">Belongs to the low molecular weight phosphotyrosine protein phosphatase family.</text>
</comment>
<sequence length="174" mass="19834">MLLAHGPDMVVRILFVCHGNICRSPMAEFVMKDMVRQRGLEDAFEIASCATSSEELGNDIHKGTKKVLDMHGVIYDRRCARRMTCDDYRHYDYIVAMDRQNIRNMGCFVGDDPDRKVSLLMEHAGSAREVSDPWYTGDFTETYRDVCLGCRSLLDEILGKNAGLLQGPRGQYRM</sequence>
<dbReference type="EC" id="3.1.3.48" evidence="2"/>
<dbReference type="Proteomes" id="UP000012672">
    <property type="component" value="Chromosome"/>
</dbReference>
<accession>M9SBZ0</accession>
<evidence type="ECO:0000256" key="4">
    <source>
        <dbReference type="ARBA" id="ARBA00022912"/>
    </source>
</evidence>
<proteinExistence type="inferred from homology"/>
<evidence type="ECO:0000313" key="6">
    <source>
        <dbReference type="EMBL" id="AGI85294.1"/>
    </source>
</evidence>
<dbReference type="STRING" id="1236689.MMALV_05530"/>
<reference evidence="6 7" key="1">
    <citation type="journal article" date="2012" name="J. Bacteriol.">
        <title>Genome sequence of 'Candidatus Methanomethylophilus alvus' Mx1201, a methanogenic archaeon from the human gut belonging to a seventh order of methanogens.</title>
        <authorList>
            <person name="Borrel G."/>
            <person name="Harris H.M."/>
            <person name="Tottey W."/>
            <person name="Mihajlovski A."/>
            <person name="Parisot N."/>
            <person name="Peyretaillade E."/>
            <person name="Peyret P."/>
            <person name="Gribaldo S."/>
            <person name="O'Toole P.W."/>
            <person name="Brugere J.F."/>
        </authorList>
    </citation>
    <scope>NUCLEOTIDE SEQUENCE [LARGE SCALE GENOMIC DNA]</scope>
    <source>
        <strain evidence="6 7">Mx1201</strain>
    </source>
</reference>
<evidence type="ECO:0000259" key="5">
    <source>
        <dbReference type="SMART" id="SM00226"/>
    </source>
</evidence>
<dbReference type="SUPFAM" id="SSF52788">
    <property type="entry name" value="Phosphotyrosine protein phosphatases I"/>
    <property type="match status" value="1"/>
</dbReference>
<gene>
    <name evidence="6" type="ORF">MMALV_05530</name>
</gene>
<dbReference type="Pfam" id="PF01451">
    <property type="entry name" value="LMWPc"/>
    <property type="match status" value="1"/>
</dbReference>
<dbReference type="PRINTS" id="PR00719">
    <property type="entry name" value="LMWPTPASE"/>
</dbReference>
<evidence type="ECO:0000256" key="1">
    <source>
        <dbReference type="ARBA" id="ARBA00011063"/>
    </source>
</evidence>
<keyword evidence="7" id="KW-1185">Reference proteome</keyword>
<keyword evidence="3 6" id="KW-0378">Hydrolase</keyword>
<evidence type="ECO:0000256" key="2">
    <source>
        <dbReference type="ARBA" id="ARBA00013064"/>
    </source>
</evidence>
<keyword evidence="4" id="KW-0904">Protein phosphatase</keyword>
<dbReference type="SMART" id="SM00226">
    <property type="entry name" value="LMWPc"/>
    <property type="match status" value="1"/>
</dbReference>
<dbReference type="HOGENOM" id="CLU_071415_2_3_2"/>
<dbReference type="PANTHER" id="PTHR11717">
    <property type="entry name" value="LOW MOLECULAR WEIGHT PROTEIN TYROSINE PHOSPHATASE"/>
    <property type="match status" value="1"/>
</dbReference>
<dbReference type="KEGG" id="max:MMALV_05530"/>
<evidence type="ECO:0000256" key="3">
    <source>
        <dbReference type="ARBA" id="ARBA00022801"/>
    </source>
</evidence>
<dbReference type="InterPro" id="IPR017867">
    <property type="entry name" value="Tyr_phospatase_low_mol_wt"/>
</dbReference>
<protein>
    <recommendedName>
        <fullName evidence="2">protein-tyrosine-phosphatase</fullName>
        <ecNumber evidence="2">3.1.3.48</ecNumber>
    </recommendedName>
</protein>
<dbReference type="CDD" id="cd16343">
    <property type="entry name" value="LMWPTP"/>
    <property type="match status" value="1"/>
</dbReference>
<dbReference type="InterPro" id="IPR050438">
    <property type="entry name" value="LMW_PTPase"/>
</dbReference>
<evidence type="ECO:0000313" key="7">
    <source>
        <dbReference type="Proteomes" id="UP000012672"/>
    </source>
</evidence>
<dbReference type="Gene3D" id="3.40.50.2300">
    <property type="match status" value="1"/>
</dbReference>
<dbReference type="EMBL" id="CP004049">
    <property type="protein sequence ID" value="AGI85294.1"/>
    <property type="molecule type" value="Genomic_DNA"/>
</dbReference>
<dbReference type="InterPro" id="IPR023485">
    <property type="entry name" value="Ptyr_pPase"/>
</dbReference>
<dbReference type="PANTHER" id="PTHR11717:SF7">
    <property type="entry name" value="LOW MOLECULAR WEIGHT PHOSPHOTYROSINE PROTEIN PHOSPHATASE"/>
    <property type="match status" value="1"/>
</dbReference>
<dbReference type="AlphaFoldDB" id="M9SBZ0"/>
<feature type="domain" description="Phosphotyrosine protein phosphatase I" evidence="5">
    <location>
        <begin position="11"/>
        <end position="156"/>
    </location>
</feature>
<dbReference type="eggNOG" id="arCOG04425">
    <property type="taxonomic scope" value="Archaea"/>
</dbReference>
<dbReference type="GO" id="GO:0004725">
    <property type="term" value="F:protein tyrosine phosphatase activity"/>
    <property type="evidence" value="ECO:0007669"/>
    <property type="project" value="UniProtKB-EC"/>
</dbReference>
<organism evidence="6 7">
    <name type="scientific">Methanomethylophilus alvi (strain Mx1201)</name>
    <dbReference type="NCBI Taxonomy" id="1236689"/>
    <lineage>
        <taxon>Archaea</taxon>
        <taxon>Methanobacteriati</taxon>
        <taxon>Thermoplasmatota</taxon>
        <taxon>Thermoplasmata</taxon>
        <taxon>Methanomassiliicoccales</taxon>
        <taxon>Methanomethylophilaceae</taxon>
        <taxon>Methanomethylophilus</taxon>
    </lineage>
</organism>
<name>M9SBZ0_METAX</name>